<dbReference type="InterPro" id="IPR001296">
    <property type="entry name" value="Glyco_trans_1"/>
</dbReference>
<dbReference type="CDD" id="cd03801">
    <property type="entry name" value="GT4_PimA-like"/>
    <property type="match status" value="1"/>
</dbReference>
<dbReference type="Gene3D" id="3.40.50.2000">
    <property type="entry name" value="Glycogen Phosphorylase B"/>
    <property type="match status" value="2"/>
</dbReference>
<dbReference type="PANTHER" id="PTHR45947:SF3">
    <property type="entry name" value="SULFOQUINOVOSYL TRANSFERASE SQD2"/>
    <property type="match status" value="1"/>
</dbReference>
<dbReference type="AlphaFoldDB" id="A0A1G1YIP1"/>
<protein>
    <recommendedName>
        <fullName evidence="5">Glycosyl transferase family 1 domain-containing protein</fullName>
    </recommendedName>
</protein>
<dbReference type="SUPFAM" id="SSF53756">
    <property type="entry name" value="UDP-Glycosyltransferase/glycogen phosphorylase"/>
    <property type="match status" value="1"/>
</dbReference>
<dbReference type="Pfam" id="PF13439">
    <property type="entry name" value="Glyco_transf_4"/>
    <property type="match status" value="1"/>
</dbReference>
<dbReference type="PANTHER" id="PTHR45947">
    <property type="entry name" value="SULFOQUINOVOSYL TRANSFERASE SQD2"/>
    <property type="match status" value="1"/>
</dbReference>
<name>A0A1G1YIP1_9BACT</name>
<comment type="caution">
    <text evidence="3">The sequence shown here is derived from an EMBL/GenBank/DDBJ whole genome shotgun (WGS) entry which is preliminary data.</text>
</comment>
<sequence>MKIAIFSFDFDRTFGTGNFTYEYCQALYKRGIDFVLFLPQTPGEGRSTIREDMPYEIRYILPKPILGLSDSKGPGWAIWHWYIWQYFKIIDLSEFTLVHCLIEYPLSFMIARCAKKNNLLFIMNAYGTYAVAPLIQWPAKYLLKWSYDQAQEIIAISQFTKDKIQEYAKKDYNISVIHGGVNFSKFANQPNVAELKNRYTNKRILLTVGKLIPRKGHDLVIYALAKIKDKYPNVKYLIVGDGKHEGFLKKLVKDLELGKQVEFLGRVNDTDIIKYFHLCDIYVHTPKLSTDLKFEGFGIVYLEAGACGKPIVAAAAGGVRDAVVDGQTGLIAKNEDIDDIANKISQLLDNDSLRQQMGEAGKAYAREHDWSNIVNKFIDKYKQYSR</sequence>
<accession>A0A1G1YIP1</accession>
<feature type="domain" description="Glycosyltransferase subfamily 4-like N-terminal" evidence="2">
    <location>
        <begin position="15"/>
        <end position="183"/>
    </location>
</feature>
<dbReference type="Pfam" id="PF00534">
    <property type="entry name" value="Glycos_transf_1"/>
    <property type="match status" value="1"/>
</dbReference>
<evidence type="ECO:0000259" key="2">
    <source>
        <dbReference type="Pfam" id="PF13439"/>
    </source>
</evidence>
<dbReference type="GO" id="GO:0016758">
    <property type="term" value="F:hexosyltransferase activity"/>
    <property type="evidence" value="ECO:0007669"/>
    <property type="project" value="TreeGrafter"/>
</dbReference>
<gene>
    <name evidence="3" type="ORF">A3A02_03410</name>
</gene>
<proteinExistence type="predicted"/>
<reference evidence="3 4" key="1">
    <citation type="journal article" date="2016" name="Nat. Commun.">
        <title>Thousands of microbial genomes shed light on interconnected biogeochemical processes in an aquifer system.</title>
        <authorList>
            <person name="Anantharaman K."/>
            <person name="Brown C.T."/>
            <person name="Hug L.A."/>
            <person name="Sharon I."/>
            <person name="Castelle C.J."/>
            <person name="Probst A.J."/>
            <person name="Thomas B.C."/>
            <person name="Singh A."/>
            <person name="Wilkins M.J."/>
            <person name="Karaoz U."/>
            <person name="Brodie E.L."/>
            <person name="Williams K.H."/>
            <person name="Hubbard S.S."/>
            <person name="Banfield J.F."/>
        </authorList>
    </citation>
    <scope>NUCLEOTIDE SEQUENCE [LARGE SCALE GENOMIC DNA]</scope>
</reference>
<dbReference type="InterPro" id="IPR050194">
    <property type="entry name" value="Glycosyltransferase_grp1"/>
</dbReference>
<evidence type="ECO:0008006" key="5">
    <source>
        <dbReference type="Google" id="ProtNLM"/>
    </source>
</evidence>
<dbReference type="EMBL" id="MHIM01000023">
    <property type="protein sequence ID" value="OGY52212.1"/>
    <property type="molecule type" value="Genomic_DNA"/>
</dbReference>
<organism evidence="3 4">
    <name type="scientific">Candidatus Buchananbacteria bacterium RIFCSPLOWO2_01_FULL_39_33</name>
    <dbReference type="NCBI Taxonomy" id="1797543"/>
    <lineage>
        <taxon>Bacteria</taxon>
        <taxon>Candidatus Buchananiibacteriota</taxon>
    </lineage>
</organism>
<evidence type="ECO:0000313" key="3">
    <source>
        <dbReference type="EMBL" id="OGY52212.1"/>
    </source>
</evidence>
<feature type="domain" description="Glycosyl transferase family 1" evidence="1">
    <location>
        <begin position="197"/>
        <end position="362"/>
    </location>
</feature>
<evidence type="ECO:0000313" key="4">
    <source>
        <dbReference type="Proteomes" id="UP000177376"/>
    </source>
</evidence>
<dbReference type="Proteomes" id="UP000177376">
    <property type="component" value="Unassembled WGS sequence"/>
</dbReference>
<evidence type="ECO:0000259" key="1">
    <source>
        <dbReference type="Pfam" id="PF00534"/>
    </source>
</evidence>
<dbReference type="InterPro" id="IPR028098">
    <property type="entry name" value="Glyco_trans_4-like_N"/>
</dbReference>